<evidence type="ECO:0000313" key="13">
    <source>
        <dbReference type="EMBL" id="RZS99606.1"/>
    </source>
</evidence>
<comment type="pathway">
    <text evidence="1 9 11">Cofactor biosynthesis; thiamine diphosphate biosynthesis; thiamine phosphate from 4-amino-2-methyl-5-diphosphomethylpyrimidine and 4-methyl-5-(2-phosphoethyl)-thiazole: step 1/1.</text>
</comment>
<dbReference type="InterPro" id="IPR034291">
    <property type="entry name" value="TMP_synthase"/>
</dbReference>
<feature type="binding site" evidence="9">
    <location>
        <position position="87"/>
    </location>
    <ligand>
        <name>Mg(2+)</name>
        <dbReference type="ChEBI" id="CHEBI:18420"/>
    </ligand>
</feature>
<dbReference type="PANTHER" id="PTHR20857:SF15">
    <property type="entry name" value="THIAMINE-PHOSPHATE SYNTHASE"/>
    <property type="match status" value="1"/>
</dbReference>
<feature type="binding site" evidence="9">
    <location>
        <position position="67"/>
    </location>
    <ligand>
        <name>4-amino-2-methyl-5-(diphosphooxymethyl)pyrimidine</name>
        <dbReference type="ChEBI" id="CHEBI:57841"/>
    </ligand>
</feature>
<comment type="catalytic activity">
    <reaction evidence="7 9 10">
        <text>2-(2-carboxy-4-methylthiazol-5-yl)ethyl phosphate + 4-amino-2-methyl-5-(diphosphooxymethyl)pyrimidine + 2 H(+) = thiamine phosphate + CO2 + diphosphate</text>
        <dbReference type="Rhea" id="RHEA:47848"/>
        <dbReference type="ChEBI" id="CHEBI:15378"/>
        <dbReference type="ChEBI" id="CHEBI:16526"/>
        <dbReference type="ChEBI" id="CHEBI:33019"/>
        <dbReference type="ChEBI" id="CHEBI:37575"/>
        <dbReference type="ChEBI" id="CHEBI:57841"/>
        <dbReference type="ChEBI" id="CHEBI:62890"/>
        <dbReference type="EC" id="2.5.1.3"/>
    </reaction>
</comment>
<protein>
    <recommendedName>
        <fullName evidence="9">Thiamine-phosphate synthase</fullName>
        <shortName evidence="9">TP synthase</shortName>
        <shortName evidence="9">TPS</shortName>
        <ecNumber evidence="9">2.5.1.3</ecNumber>
    </recommendedName>
    <alternativeName>
        <fullName evidence="9">Thiamine-phosphate pyrophosphorylase</fullName>
        <shortName evidence="9">TMP pyrophosphorylase</shortName>
        <shortName evidence="9">TMP-PPase</shortName>
    </alternativeName>
</protein>
<proteinExistence type="inferred from homology"/>
<dbReference type="EMBL" id="SGXE01000001">
    <property type="protein sequence ID" value="RZS99606.1"/>
    <property type="molecule type" value="Genomic_DNA"/>
</dbReference>
<reference evidence="13 14" key="1">
    <citation type="submission" date="2019-02" db="EMBL/GenBank/DDBJ databases">
        <title>Genomic Encyclopedia of Type Strains, Phase IV (KMG-IV): sequencing the most valuable type-strain genomes for metagenomic binning, comparative biology and taxonomic classification.</title>
        <authorList>
            <person name="Goeker M."/>
        </authorList>
    </citation>
    <scope>NUCLEOTIDE SEQUENCE [LARGE SCALE GENOMIC DNA]</scope>
    <source>
        <strain evidence="13 14">DSM 17196</strain>
    </source>
</reference>
<dbReference type="InterPro" id="IPR022998">
    <property type="entry name" value="ThiamineP_synth_TenI"/>
</dbReference>
<feature type="binding site" evidence="9">
    <location>
        <position position="135"/>
    </location>
    <ligand>
        <name>4-amino-2-methyl-5-(diphosphooxymethyl)pyrimidine</name>
        <dbReference type="ChEBI" id="CHEBI:57841"/>
    </ligand>
</feature>
<evidence type="ECO:0000256" key="7">
    <source>
        <dbReference type="ARBA" id="ARBA00047851"/>
    </source>
</evidence>
<dbReference type="GO" id="GO:0009228">
    <property type="term" value="P:thiamine biosynthetic process"/>
    <property type="evidence" value="ECO:0007669"/>
    <property type="project" value="UniProtKB-KW"/>
</dbReference>
<dbReference type="HAMAP" id="MF_00097">
    <property type="entry name" value="TMP_synthase"/>
    <property type="match status" value="1"/>
</dbReference>
<evidence type="ECO:0000256" key="6">
    <source>
        <dbReference type="ARBA" id="ARBA00047334"/>
    </source>
</evidence>
<organism evidence="13 14">
    <name type="scientific">Aquimarina brevivitae</name>
    <dbReference type="NCBI Taxonomy" id="323412"/>
    <lineage>
        <taxon>Bacteria</taxon>
        <taxon>Pseudomonadati</taxon>
        <taxon>Bacteroidota</taxon>
        <taxon>Flavobacteriia</taxon>
        <taxon>Flavobacteriales</taxon>
        <taxon>Flavobacteriaceae</taxon>
        <taxon>Aquimarina</taxon>
    </lineage>
</organism>
<comment type="catalytic activity">
    <reaction evidence="6 9 10">
        <text>4-methyl-5-(2-phosphooxyethyl)-thiazole + 4-amino-2-methyl-5-(diphosphooxymethyl)pyrimidine + H(+) = thiamine phosphate + diphosphate</text>
        <dbReference type="Rhea" id="RHEA:22328"/>
        <dbReference type="ChEBI" id="CHEBI:15378"/>
        <dbReference type="ChEBI" id="CHEBI:33019"/>
        <dbReference type="ChEBI" id="CHEBI:37575"/>
        <dbReference type="ChEBI" id="CHEBI:57841"/>
        <dbReference type="ChEBI" id="CHEBI:58296"/>
        <dbReference type="EC" id="2.5.1.3"/>
    </reaction>
</comment>
<feature type="binding site" evidence="9">
    <location>
        <position position="68"/>
    </location>
    <ligand>
        <name>Mg(2+)</name>
        <dbReference type="ChEBI" id="CHEBI:18420"/>
    </ligand>
</feature>
<dbReference type="PANTHER" id="PTHR20857">
    <property type="entry name" value="THIAMINE-PHOSPHATE PYROPHOSPHORYLASE"/>
    <property type="match status" value="1"/>
</dbReference>
<dbReference type="CDD" id="cd00564">
    <property type="entry name" value="TMP_TenI"/>
    <property type="match status" value="1"/>
</dbReference>
<keyword evidence="14" id="KW-1185">Reference proteome</keyword>
<comment type="function">
    <text evidence="9">Condenses 4-methyl-5-(beta-hydroxyethyl)thiazole monophosphate (THZ-P) and 2-methyl-4-amino-5-hydroxymethyl pyrimidine pyrophosphate (HMP-PP) to form thiamine monophosphate (TMP).</text>
</comment>
<feature type="binding site" evidence="9">
    <location>
        <begin position="132"/>
        <end position="134"/>
    </location>
    <ligand>
        <name>2-[(2R,5Z)-2-carboxy-4-methylthiazol-5(2H)-ylidene]ethyl phosphate</name>
        <dbReference type="ChEBI" id="CHEBI:62899"/>
    </ligand>
</feature>
<evidence type="ECO:0000256" key="10">
    <source>
        <dbReference type="RuleBase" id="RU003826"/>
    </source>
</evidence>
<dbReference type="NCBIfam" id="NF000736">
    <property type="entry name" value="PRK00043.2-3"/>
    <property type="match status" value="1"/>
</dbReference>
<dbReference type="Proteomes" id="UP000292262">
    <property type="component" value="Unassembled WGS sequence"/>
</dbReference>
<dbReference type="RefSeq" id="WP_130285431.1">
    <property type="nucleotide sequence ID" value="NZ_SGXE01000001.1"/>
</dbReference>
<evidence type="ECO:0000256" key="2">
    <source>
        <dbReference type="ARBA" id="ARBA00022679"/>
    </source>
</evidence>
<feature type="binding site" evidence="9">
    <location>
        <begin position="35"/>
        <end position="39"/>
    </location>
    <ligand>
        <name>4-amino-2-methyl-5-(diphosphooxymethyl)pyrimidine</name>
        <dbReference type="ChEBI" id="CHEBI:57841"/>
    </ligand>
</feature>
<dbReference type="NCBIfam" id="TIGR00693">
    <property type="entry name" value="thiE"/>
    <property type="match status" value="1"/>
</dbReference>
<comment type="caution">
    <text evidence="13">The sequence shown here is derived from an EMBL/GenBank/DDBJ whole genome shotgun (WGS) entry which is preliminary data.</text>
</comment>
<gene>
    <name evidence="9" type="primary">thiE</name>
    <name evidence="13" type="ORF">EV197_0829</name>
</gene>
<dbReference type="GO" id="GO:0000287">
    <property type="term" value="F:magnesium ion binding"/>
    <property type="evidence" value="ECO:0007669"/>
    <property type="project" value="UniProtKB-UniRule"/>
</dbReference>
<feature type="binding site" evidence="9">
    <location>
        <position position="106"/>
    </location>
    <ligand>
        <name>4-amino-2-methyl-5-(diphosphooxymethyl)pyrimidine</name>
        <dbReference type="ChEBI" id="CHEBI:57841"/>
    </ligand>
</feature>
<dbReference type="OrthoDB" id="9812206at2"/>
<evidence type="ECO:0000256" key="3">
    <source>
        <dbReference type="ARBA" id="ARBA00022723"/>
    </source>
</evidence>
<keyword evidence="5 9" id="KW-0784">Thiamine biosynthesis</keyword>
<keyword evidence="3 9" id="KW-0479">Metal-binding</keyword>
<evidence type="ECO:0000259" key="12">
    <source>
        <dbReference type="Pfam" id="PF02581"/>
    </source>
</evidence>
<evidence type="ECO:0000256" key="4">
    <source>
        <dbReference type="ARBA" id="ARBA00022842"/>
    </source>
</evidence>
<comment type="caution">
    <text evidence="9">Lacks conserved residue(s) required for the propagation of feature annotation.</text>
</comment>
<dbReference type="GO" id="GO:0009229">
    <property type="term" value="P:thiamine diphosphate biosynthetic process"/>
    <property type="evidence" value="ECO:0007669"/>
    <property type="project" value="UniProtKB-UniRule"/>
</dbReference>
<dbReference type="EC" id="2.5.1.3" evidence="9"/>
<evidence type="ECO:0000256" key="9">
    <source>
        <dbReference type="HAMAP-Rule" id="MF_00097"/>
    </source>
</evidence>
<keyword evidence="2 9" id="KW-0808">Transferase</keyword>
<dbReference type="GO" id="GO:0004789">
    <property type="term" value="F:thiamine-phosphate diphosphorylase activity"/>
    <property type="evidence" value="ECO:0007669"/>
    <property type="project" value="UniProtKB-UniRule"/>
</dbReference>
<evidence type="ECO:0000256" key="5">
    <source>
        <dbReference type="ARBA" id="ARBA00022977"/>
    </source>
</evidence>
<dbReference type="Pfam" id="PF02581">
    <property type="entry name" value="TMP-TENI"/>
    <property type="match status" value="1"/>
</dbReference>
<evidence type="ECO:0000256" key="8">
    <source>
        <dbReference type="ARBA" id="ARBA00047883"/>
    </source>
</evidence>
<comment type="similarity">
    <text evidence="9 10">Belongs to the thiamine-phosphate synthase family.</text>
</comment>
<dbReference type="InterPro" id="IPR013785">
    <property type="entry name" value="Aldolase_TIM"/>
</dbReference>
<sequence>MKEYVKIQYISQGTTAEEHLDNIKKVCDAGIKWVQLRLKNVDFETYLQTAIECKKICTAYGALCIINDNVSIAKQSNADGVHLGLNDMNPRDARAILGHRSIIGGTANTIQDCLLQVKNGVDYIGLGPYKFTKTKQQLSPILGLSGYKEIVEAVSKINQQIPVIAIGGITAKDIRKLINVGVDGIAVSGLLSNNPDLKETVTQIRSIIKTTQHGYVTNSR</sequence>
<accession>A0A4Q7PGH3</accession>
<dbReference type="Gene3D" id="3.20.20.70">
    <property type="entry name" value="Aldolase class I"/>
    <property type="match status" value="1"/>
</dbReference>
<keyword evidence="4 9" id="KW-0460">Magnesium</keyword>
<dbReference type="UniPathway" id="UPA00060">
    <property type="reaction ID" value="UER00141"/>
</dbReference>
<evidence type="ECO:0000313" key="14">
    <source>
        <dbReference type="Proteomes" id="UP000292262"/>
    </source>
</evidence>
<comment type="cofactor">
    <cofactor evidence="9">
        <name>Mg(2+)</name>
        <dbReference type="ChEBI" id="CHEBI:18420"/>
    </cofactor>
    <text evidence="9">Binds 1 Mg(2+) ion per subunit.</text>
</comment>
<comment type="catalytic activity">
    <reaction evidence="8 9 10">
        <text>2-[(2R,5Z)-2-carboxy-4-methylthiazol-5(2H)-ylidene]ethyl phosphate + 4-amino-2-methyl-5-(diphosphooxymethyl)pyrimidine + 2 H(+) = thiamine phosphate + CO2 + diphosphate</text>
        <dbReference type="Rhea" id="RHEA:47844"/>
        <dbReference type="ChEBI" id="CHEBI:15378"/>
        <dbReference type="ChEBI" id="CHEBI:16526"/>
        <dbReference type="ChEBI" id="CHEBI:33019"/>
        <dbReference type="ChEBI" id="CHEBI:37575"/>
        <dbReference type="ChEBI" id="CHEBI:57841"/>
        <dbReference type="ChEBI" id="CHEBI:62899"/>
        <dbReference type="EC" id="2.5.1.3"/>
    </reaction>
</comment>
<evidence type="ECO:0000256" key="11">
    <source>
        <dbReference type="RuleBase" id="RU004253"/>
    </source>
</evidence>
<dbReference type="GO" id="GO:0005737">
    <property type="term" value="C:cytoplasm"/>
    <property type="evidence" value="ECO:0007669"/>
    <property type="project" value="TreeGrafter"/>
</dbReference>
<feature type="binding site" evidence="9">
    <location>
        <position position="168"/>
    </location>
    <ligand>
        <name>2-[(2R,5Z)-2-carboxy-4-methylthiazol-5(2H)-ylidene]ethyl phosphate</name>
        <dbReference type="ChEBI" id="CHEBI:62899"/>
    </ligand>
</feature>
<feature type="domain" description="Thiamine phosphate synthase/TenI" evidence="12">
    <location>
        <begin position="15"/>
        <end position="188"/>
    </location>
</feature>
<dbReference type="AlphaFoldDB" id="A0A4Q7PGH3"/>
<name>A0A4Q7PGH3_9FLAO</name>
<evidence type="ECO:0000256" key="1">
    <source>
        <dbReference type="ARBA" id="ARBA00005165"/>
    </source>
</evidence>
<dbReference type="InterPro" id="IPR036206">
    <property type="entry name" value="ThiamineP_synth_sf"/>
</dbReference>
<dbReference type="SUPFAM" id="SSF51391">
    <property type="entry name" value="Thiamin phosphate synthase"/>
    <property type="match status" value="1"/>
</dbReference>